<dbReference type="AlphaFoldDB" id="A0A6J6GHI6"/>
<evidence type="ECO:0000256" key="10">
    <source>
        <dbReference type="SAM" id="Phobius"/>
    </source>
</evidence>
<evidence type="ECO:0000259" key="11">
    <source>
        <dbReference type="SMART" id="SM00228"/>
    </source>
</evidence>
<evidence type="ECO:0000256" key="5">
    <source>
        <dbReference type="ARBA" id="ARBA00022801"/>
    </source>
</evidence>
<accession>A0A6J6GHI6</accession>
<dbReference type="PANTHER" id="PTHR42837">
    <property type="entry name" value="REGULATOR OF SIGMA-E PROTEASE RSEP"/>
    <property type="match status" value="1"/>
</dbReference>
<feature type="transmembrane region" description="Helical" evidence="10">
    <location>
        <begin position="291"/>
        <end position="311"/>
    </location>
</feature>
<dbReference type="Pfam" id="PF02163">
    <property type="entry name" value="Peptidase_M50"/>
    <property type="match status" value="1"/>
</dbReference>
<feature type="transmembrane region" description="Helical" evidence="10">
    <location>
        <begin position="6"/>
        <end position="26"/>
    </location>
</feature>
<evidence type="ECO:0000256" key="8">
    <source>
        <dbReference type="ARBA" id="ARBA00023049"/>
    </source>
</evidence>
<evidence type="ECO:0000256" key="9">
    <source>
        <dbReference type="ARBA" id="ARBA00023136"/>
    </source>
</evidence>
<feature type="domain" description="PDZ" evidence="11">
    <location>
        <begin position="114"/>
        <end position="184"/>
    </location>
</feature>
<reference evidence="12" key="1">
    <citation type="submission" date="2020-05" db="EMBL/GenBank/DDBJ databases">
        <authorList>
            <person name="Chiriac C."/>
            <person name="Salcher M."/>
            <person name="Ghai R."/>
            <person name="Kavagutti S V."/>
        </authorList>
    </citation>
    <scope>NUCLEOTIDE SEQUENCE</scope>
</reference>
<dbReference type="GO" id="GO:0016020">
    <property type="term" value="C:membrane"/>
    <property type="evidence" value="ECO:0007669"/>
    <property type="project" value="UniProtKB-SubCell"/>
</dbReference>
<dbReference type="InterPro" id="IPR004387">
    <property type="entry name" value="Pept_M50_Zn"/>
</dbReference>
<dbReference type="Pfam" id="PF17820">
    <property type="entry name" value="PDZ_6"/>
    <property type="match status" value="1"/>
</dbReference>
<keyword evidence="4 10" id="KW-0812">Transmembrane</keyword>
<organism evidence="12">
    <name type="scientific">freshwater metagenome</name>
    <dbReference type="NCBI Taxonomy" id="449393"/>
    <lineage>
        <taxon>unclassified sequences</taxon>
        <taxon>metagenomes</taxon>
        <taxon>ecological metagenomes</taxon>
    </lineage>
</organism>
<keyword evidence="3" id="KW-0645">Protease</keyword>
<sequence length="381" mass="40925">MQLLGILAFVIALLLSVMIHEFGHYLTAKHYGMKVSEFFLGFGARLWSKQRGETEFGIKAIPAGGYCKIEGMTPGDQMPEGEEGRAFYKASSGRKLIVLGAGSFLHFVLGYLLLFVLFAFVGTNQLLPTISEVVKGSAAQEAGLLAGDEVTAIDNKKVTSWYDDVQVIRNSQGKPLTLTIKRGADELQITASARPEVIDGEERYVLGIINEVGLKRSNPITAIKNSATVTKSFLVESAKSLIKLPSKIPALWGQTVGGEKRDPNGLVGVVGVARVSGQAIGSDALSITERLSTFILIIASLNIFVGLFNLLPILPLDGGHMAVAIADELRAFYARLRGRPRPAAIDVTLLTPITMVVFVILAALTVLLLVADIVNPVILNL</sequence>
<keyword evidence="9 10" id="KW-0472">Membrane</keyword>
<keyword evidence="6" id="KW-0862">Zinc</keyword>
<feature type="transmembrane region" description="Helical" evidence="10">
    <location>
        <begin position="347"/>
        <end position="371"/>
    </location>
</feature>
<dbReference type="InterPro" id="IPR001478">
    <property type="entry name" value="PDZ"/>
</dbReference>
<protein>
    <submittedName>
        <fullName evidence="12">Unannotated protein</fullName>
    </submittedName>
</protein>
<dbReference type="InterPro" id="IPR036034">
    <property type="entry name" value="PDZ_sf"/>
</dbReference>
<name>A0A6J6GHI6_9ZZZZ</name>
<dbReference type="EMBL" id="CAEZUG010000085">
    <property type="protein sequence ID" value="CAB4600667.1"/>
    <property type="molecule type" value="Genomic_DNA"/>
</dbReference>
<dbReference type="GO" id="GO:0006508">
    <property type="term" value="P:proteolysis"/>
    <property type="evidence" value="ECO:0007669"/>
    <property type="project" value="UniProtKB-KW"/>
</dbReference>
<dbReference type="GO" id="GO:0004222">
    <property type="term" value="F:metalloendopeptidase activity"/>
    <property type="evidence" value="ECO:0007669"/>
    <property type="project" value="InterPro"/>
</dbReference>
<evidence type="ECO:0000256" key="1">
    <source>
        <dbReference type="ARBA" id="ARBA00001947"/>
    </source>
</evidence>
<keyword evidence="5" id="KW-0378">Hydrolase</keyword>
<dbReference type="SUPFAM" id="SSF50156">
    <property type="entry name" value="PDZ domain-like"/>
    <property type="match status" value="1"/>
</dbReference>
<gene>
    <name evidence="12" type="ORF">UFOPK1795_01159</name>
</gene>
<evidence type="ECO:0000256" key="7">
    <source>
        <dbReference type="ARBA" id="ARBA00022989"/>
    </source>
</evidence>
<dbReference type="CDD" id="cd06163">
    <property type="entry name" value="S2P-M50_PDZ_RseP-like"/>
    <property type="match status" value="1"/>
</dbReference>
<evidence type="ECO:0000256" key="4">
    <source>
        <dbReference type="ARBA" id="ARBA00022692"/>
    </source>
</evidence>
<proteinExistence type="predicted"/>
<comment type="subcellular location">
    <subcellularLocation>
        <location evidence="2">Membrane</location>
        <topology evidence="2">Multi-pass membrane protein</topology>
    </subcellularLocation>
</comment>
<comment type="cofactor">
    <cofactor evidence="1">
        <name>Zn(2+)</name>
        <dbReference type="ChEBI" id="CHEBI:29105"/>
    </cofactor>
</comment>
<dbReference type="InterPro" id="IPR008915">
    <property type="entry name" value="Peptidase_M50"/>
</dbReference>
<evidence type="ECO:0000313" key="12">
    <source>
        <dbReference type="EMBL" id="CAB4600667.1"/>
    </source>
</evidence>
<evidence type="ECO:0000256" key="2">
    <source>
        <dbReference type="ARBA" id="ARBA00004141"/>
    </source>
</evidence>
<dbReference type="SMART" id="SM00228">
    <property type="entry name" value="PDZ"/>
    <property type="match status" value="1"/>
</dbReference>
<evidence type="ECO:0000256" key="3">
    <source>
        <dbReference type="ARBA" id="ARBA00022670"/>
    </source>
</evidence>
<dbReference type="CDD" id="cd23081">
    <property type="entry name" value="cpPDZ_EcRseP-like"/>
    <property type="match status" value="1"/>
</dbReference>
<keyword evidence="7 10" id="KW-1133">Transmembrane helix</keyword>
<keyword evidence="8" id="KW-0482">Metalloprotease</keyword>
<dbReference type="Gene3D" id="2.30.42.10">
    <property type="match status" value="1"/>
</dbReference>
<dbReference type="InterPro" id="IPR041489">
    <property type="entry name" value="PDZ_6"/>
</dbReference>
<dbReference type="PANTHER" id="PTHR42837:SF2">
    <property type="entry name" value="MEMBRANE METALLOPROTEASE ARASP2, CHLOROPLASTIC-RELATED"/>
    <property type="match status" value="1"/>
</dbReference>
<feature type="transmembrane region" description="Helical" evidence="10">
    <location>
        <begin position="96"/>
        <end position="121"/>
    </location>
</feature>
<evidence type="ECO:0000256" key="6">
    <source>
        <dbReference type="ARBA" id="ARBA00022833"/>
    </source>
</evidence>